<evidence type="ECO:0000256" key="6">
    <source>
        <dbReference type="SAM" id="MobiDB-lite"/>
    </source>
</evidence>
<dbReference type="KEGG" id="hai:109371517"/>
<evidence type="ECO:0000259" key="7">
    <source>
        <dbReference type="SMART" id="SM00907"/>
    </source>
</evidence>
<dbReference type="RefSeq" id="XP_019479621.1">
    <property type="nucleotide sequence ID" value="XM_019624076.1"/>
</dbReference>
<dbReference type="PANTHER" id="PTHR16840:SF3">
    <property type="entry name" value="GROWTH ARREST-SPECIFIC PROTEIN 1"/>
    <property type="match status" value="1"/>
</dbReference>
<feature type="region of interest" description="Disordered" evidence="6">
    <location>
        <begin position="524"/>
        <end position="581"/>
    </location>
</feature>
<protein>
    <submittedName>
        <fullName evidence="9">Growth arrest-specific protein 1</fullName>
    </submittedName>
</protein>
<proteinExistence type="predicted"/>
<evidence type="ECO:0000256" key="5">
    <source>
        <dbReference type="ARBA" id="ARBA00023180"/>
    </source>
</evidence>
<dbReference type="Proteomes" id="UP000694851">
    <property type="component" value="Unplaced"/>
</dbReference>
<sequence>MHNEGAPRHHAGAPGPLLYLKPRCKRIRSRAQRIRSPGSLSVTREAAAEGSPGAALGPRRVSCSPRAAWKGLLGARPRPGSSRAEGEGTRAAGPREGGQRTHASQEAARCESWRRRRRRRRRGAEPRRKELLAAAQRICRRGAKCTRGAPRSCSPAAAPRPAAPRGGSERLPPPPGADRRCSSRLCISRKPLQSNREPTFCKQRGTSLRRAWIYENTNARSWQDWGKLFHPLRVRRSPRLVSSPLLAQRPPLPAMVAGLLGGGGGARGGTVPGAWLCLMALLQLLGSAPRGSGLAHGRRLICWQALLQCQGEPECSYAYNQYAEACAPVLAQRGGGDPPGAAAAFPASAASFSSRWRCPSHCISALIQLNHTRRGPALEDCDCAQDENCKSTKRAIEPCLPRTSGGGAGGPGAGGVMGCTEARRRCDRDSRCNLALGRYLTYCGKLFNGLRCTDECRTVIEDMLAVPKAALLNDCVCDGLERPICESVKENMARLCFGAELGNGPGSSGSDGGLDDYYDEEYDDEQRAGGAGGEQALDDDDGVPHPPRPGGGAAAAGGRGDLPYGPGRRSSNSGGGRSAPRGTWTPLASILLLLLLLPLLF</sequence>
<keyword evidence="5" id="KW-0325">Glycoprotein</keyword>
<evidence type="ECO:0000256" key="1">
    <source>
        <dbReference type="ARBA" id="ARBA00004236"/>
    </source>
</evidence>
<keyword evidence="8" id="KW-1185">Reference proteome</keyword>
<feature type="compositionally biased region" description="Gly residues" evidence="6">
    <location>
        <begin position="550"/>
        <end position="560"/>
    </location>
</feature>
<evidence type="ECO:0000256" key="3">
    <source>
        <dbReference type="ARBA" id="ARBA00022729"/>
    </source>
</evidence>
<dbReference type="PANTHER" id="PTHR16840">
    <property type="entry name" value="GROWTH ARREST-SPECIFIC PROTEIN 1"/>
    <property type="match status" value="1"/>
</dbReference>
<feature type="domain" description="GDNF/GAS1" evidence="7">
    <location>
        <begin position="419"/>
        <end position="496"/>
    </location>
</feature>
<reference evidence="9" key="1">
    <citation type="submission" date="2025-08" db="UniProtKB">
        <authorList>
            <consortium name="RefSeq"/>
        </authorList>
    </citation>
    <scope>IDENTIFICATION</scope>
    <source>
        <tissue evidence="9">Muscle</tissue>
    </source>
</reference>
<dbReference type="GeneID" id="109371517"/>
<feature type="compositionally biased region" description="Low complexity" evidence="6">
    <location>
        <begin position="565"/>
        <end position="581"/>
    </location>
</feature>
<feature type="domain" description="GDNF/GAS1" evidence="7">
    <location>
        <begin position="302"/>
        <end position="399"/>
    </location>
</feature>
<name>A0A8B7PTV3_HIPAR</name>
<dbReference type="OrthoDB" id="5950623at2759"/>
<feature type="region of interest" description="Disordered" evidence="6">
    <location>
        <begin position="145"/>
        <end position="181"/>
    </location>
</feature>
<dbReference type="SMART" id="SM00907">
    <property type="entry name" value="GDNF"/>
    <property type="match status" value="2"/>
</dbReference>
<evidence type="ECO:0000313" key="8">
    <source>
        <dbReference type="Proteomes" id="UP000694851"/>
    </source>
</evidence>
<accession>A0A8B7PTV3</accession>
<dbReference type="Pfam" id="PF02351">
    <property type="entry name" value="GDNF"/>
    <property type="match status" value="1"/>
</dbReference>
<keyword evidence="3" id="KW-0732">Signal</keyword>
<dbReference type="InterPro" id="IPR039596">
    <property type="entry name" value="GAS1"/>
</dbReference>
<evidence type="ECO:0000256" key="2">
    <source>
        <dbReference type="ARBA" id="ARBA00022475"/>
    </source>
</evidence>
<dbReference type="CTD" id="2619"/>
<feature type="compositionally biased region" description="Low complexity" evidence="6">
    <location>
        <begin position="147"/>
        <end position="170"/>
    </location>
</feature>
<organism evidence="8 9">
    <name type="scientific">Hipposideros armiger</name>
    <name type="common">Great Himalayan leaf-nosed bat</name>
    <dbReference type="NCBI Taxonomy" id="186990"/>
    <lineage>
        <taxon>Eukaryota</taxon>
        <taxon>Metazoa</taxon>
        <taxon>Chordata</taxon>
        <taxon>Craniata</taxon>
        <taxon>Vertebrata</taxon>
        <taxon>Euteleostomi</taxon>
        <taxon>Mammalia</taxon>
        <taxon>Eutheria</taxon>
        <taxon>Laurasiatheria</taxon>
        <taxon>Chiroptera</taxon>
        <taxon>Yinpterochiroptera</taxon>
        <taxon>Rhinolophoidea</taxon>
        <taxon>Hipposideridae</taxon>
        <taxon>Hipposideros</taxon>
    </lineage>
</organism>
<keyword evidence="4" id="KW-0472">Membrane</keyword>
<dbReference type="GO" id="GO:0005886">
    <property type="term" value="C:plasma membrane"/>
    <property type="evidence" value="ECO:0007669"/>
    <property type="project" value="UniProtKB-SubCell"/>
</dbReference>
<evidence type="ECO:0000256" key="4">
    <source>
        <dbReference type="ARBA" id="ARBA00023136"/>
    </source>
</evidence>
<evidence type="ECO:0000313" key="9">
    <source>
        <dbReference type="RefSeq" id="XP_019479621.1"/>
    </source>
</evidence>
<feature type="region of interest" description="Disordered" evidence="6">
    <location>
        <begin position="30"/>
        <end position="129"/>
    </location>
</feature>
<dbReference type="InterPro" id="IPR016017">
    <property type="entry name" value="GDNF/GAS1"/>
</dbReference>
<comment type="subcellular location">
    <subcellularLocation>
        <location evidence="1">Cell membrane</location>
    </subcellularLocation>
</comment>
<gene>
    <name evidence="9" type="primary">GAS1</name>
</gene>
<keyword evidence="2" id="KW-1003">Cell membrane</keyword>
<dbReference type="GO" id="GO:0051726">
    <property type="term" value="P:regulation of cell cycle"/>
    <property type="evidence" value="ECO:0007669"/>
    <property type="project" value="InterPro"/>
</dbReference>
<dbReference type="AlphaFoldDB" id="A0A8B7PTV3"/>